<accession>A0A9D5CH29</accession>
<proteinExistence type="predicted"/>
<dbReference type="Pfam" id="PF08314">
    <property type="entry name" value="Sec39"/>
    <property type="match status" value="1"/>
</dbReference>
<evidence type="ECO:0000256" key="3">
    <source>
        <dbReference type="ARBA" id="ARBA00022824"/>
    </source>
</evidence>
<keyword evidence="4" id="KW-0653">Protein transport</keyword>
<dbReference type="GO" id="GO:0015031">
    <property type="term" value="P:protein transport"/>
    <property type="evidence" value="ECO:0007669"/>
    <property type="project" value="UniProtKB-KW"/>
</dbReference>
<name>A0A9D5CH29_9LILI</name>
<dbReference type="PANTHER" id="PTHR15922">
    <property type="entry name" value="NEUROBLASTOMA-AMPLIFIED SEQUENCE"/>
    <property type="match status" value="1"/>
</dbReference>
<evidence type="ECO:0000256" key="1">
    <source>
        <dbReference type="ARBA" id="ARBA00004240"/>
    </source>
</evidence>
<dbReference type="Proteomes" id="UP001085076">
    <property type="component" value="Miscellaneous, Linkage group lg05"/>
</dbReference>
<dbReference type="GO" id="GO:0006890">
    <property type="term" value="P:retrograde vesicle-mediated transport, Golgi to endoplasmic reticulum"/>
    <property type="evidence" value="ECO:0007669"/>
    <property type="project" value="InterPro"/>
</dbReference>
<comment type="subcellular location">
    <subcellularLocation>
        <location evidence="1">Endoplasmic reticulum</location>
    </subcellularLocation>
</comment>
<organism evidence="6 7">
    <name type="scientific">Dioscorea zingiberensis</name>
    <dbReference type="NCBI Taxonomy" id="325984"/>
    <lineage>
        <taxon>Eukaryota</taxon>
        <taxon>Viridiplantae</taxon>
        <taxon>Streptophyta</taxon>
        <taxon>Embryophyta</taxon>
        <taxon>Tracheophyta</taxon>
        <taxon>Spermatophyta</taxon>
        <taxon>Magnoliopsida</taxon>
        <taxon>Liliopsida</taxon>
        <taxon>Dioscoreales</taxon>
        <taxon>Dioscoreaceae</taxon>
        <taxon>Dioscorea</taxon>
    </lineage>
</organism>
<dbReference type="PANTHER" id="PTHR15922:SF2">
    <property type="entry name" value="NBAS SUBUNIT OF NRZ TETHERING COMPLEX"/>
    <property type="match status" value="1"/>
</dbReference>
<reference evidence="6" key="2">
    <citation type="journal article" date="2022" name="Hortic Res">
        <title>The genome of Dioscorea zingiberensis sheds light on the biosynthesis, origin and evolution of the medicinally important diosgenin saponins.</title>
        <authorList>
            <person name="Li Y."/>
            <person name="Tan C."/>
            <person name="Li Z."/>
            <person name="Guo J."/>
            <person name="Li S."/>
            <person name="Chen X."/>
            <person name="Wang C."/>
            <person name="Dai X."/>
            <person name="Yang H."/>
            <person name="Song W."/>
            <person name="Hou L."/>
            <person name="Xu J."/>
            <person name="Tong Z."/>
            <person name="Xu A."/>
            <person name="Yuan X."/>
            <person name="Wang W."/>
            <person name="Yang Q."/>
            <person name="Chen L."/>
            <person name="Sun Z."/>
            <person name="Wang K."/>
            <person name="Pan B."/>
            <person name="Chen J."/>
            <person name="Bao Y."/>
            <person name="Liu F."/>
            <person name="Qi X."/>
            <person name="Gang D.R."/>
            <person name="Wen J."/>
            <person name="Li J."/>
        </authorList>
    </citation>
    <scope>NUCLEOTIDE SEQUENCE</scope>
    <source>
        <strain evidence="6">Dzin_1.0</strain>
    </source>
</reference>
<dbReference type="EMBL" id="JAGGNH010000005">
    <property type="protein sequence ID" value="KAJ0972770.1"/>
    <property type="molecule type" value="Genomic_DNA"/>
</dbReference>
<dbReference type="AlphaFoldDB" id="A0A9D5CH29"/>
<dbReference type="InterPro" id="IPR013244">
    <property type="entry name" value="Sec39_domain"/>
</dbReference>
<dbReference type="GO" id="GO:0070939">
    <property type="term" value="C:Dsl1/NZR complex"/>
    <property type="evidence" value="ECO:0007669"/>
    <property type="project" value="TreeGrafter"/>
</dbReference>
<protein>
    <recommendedName>
        <fullName evidence="5">Sec39 domain-containing protein</fullName>
    </recommendedName>
</protein>
<evidence type="ECO:0000256" key="2">
    <source>
        <dbReference type="ARBA" id="ARBA00022448"/>
    </source>
</evidence>
<evidence type="ECO:0000313" key="6">
    <source>
        <dbReference type="EMBL" id="KAJ0972770.1"/>
    </source>
</evidence>
<gene>
    <name evidence="6" type="ORF">J5N97_020729</name>
</gene>
<keyword evidence="7" id="KW-1185">Reference proteome</keyword>
<reference evidence="6" key="1">
    <citation type="submission" date="2021-03" db="EMBL/GenBank/DDBJ databases">
        <authorList>
            <person name="Li Z."/>
            <person name="Yang C."/>
        </authorList>
    </citation>
    <scope>NUCLEOTIDE SEQUENCE</scope>
    <source>
        <strain evidence="6">Dzin_1.0</strain>
        <tissue evidence="6">Leaf</tissue>
    </source>
</reference>
<evidence type="ECO:0000259" key="5">
    <source>
        <dbReference type="Pfam" id="PF08314"/>
    </source>
</evidence>
<keyword evidence="2" id="KW-0813">Transport</keyword>
<sequence>MLCGSGACHPFATLGALYQYLVEFKTGEQRKEATDQSLKAYQAIVSCNYLLPKSMIGWLGEEEKQYFSRYHIPEIARHFLDCFTQEYVKFRVSPLTESAISLAESGKIGALNLLFKRHPYSLSPSILDILSAIPETLPVQTYGQLLLGRLPPNTFALRDDDWLECQNTVEYMNKLAVSSEVFPTEIILKHSRGFVCPLVDELTEWYKKRAKDIDNLSGQLDNCLSLVEFACCKGIAELQKFREKISYLHQLIYSDEIDETFNMSLGTWDQLPDYEKFKMMLKGVREDNVVGSLRESAIPFMHSQLNFHFLDSEFEVKEPLLENYEPTGSFLVTWLKEVAAENKLEICLPVIENACGDSPIDGLFKDEAELIKTALQCIYLCTLTDQWNIMASILLKLHQKILRDKSCNDEKELNPNHVDMLEKRMKIAEGHVEVGRLLAYYQQHGRSYQDWANMWRDMQCFQGKAFPFLDAEYMLIEFIRRLLKAGEFSLARNYLKGTGSVVLDFEKAENLVIQASREYFFSASSFACDEVLGTQALIREGNFCSTSFGKVMFHSVWWVASD</sequence>
<evidence type="ECO:0000256" key="4">
    <source>
        <dbReference type="ARBA" id="ARBA00022927"/>
    </source>
</evidence>
<comment type="caution">
    <text evidence="6">The sequence shown here is derived from an EMBL/GenBank/DDBJ whole genome shotgun (WGS) entry which is preliminary data.</text>
</comment>
<keyword evidence="3" id="KW-0256">Endoplasmic reticulum</keyword>
<dbReference type="GO" id="GO:0000149">
    <property type="term" value="F:SNARE binding"/>
    <property type="evidence" value="ECO:0007669"/>
    <property type="project" value="TreeGrafter"/>
</dbReference>
<feature type="domain" description="Sec39" evidence="5">
    <location>
        <begin position="99"/>
        <end position="397"/>
    </location>
</feature>
<evidence type="ECO:0000313" key="7">
    <source>
        <dbReference type="Proteomes" id="UP001085076"/>
    </source>
</evidence>
<dbReference type="OrthoDB" id="19988at2759"/>